<accession>A0ABP6QLF3</accession>
<dbReference type="Proteomes" id="UP001501237">
    <property type="component" value="Unassembled WGS sequence"/>
</dbReference>
<comment type="caution">
    <text evidence="2">The sequence shown here is derived from an EMBL/GenBank/DDBJ whole genome shotgun (WGS) entry which is preliminary data.</text>
</comment>
<organism evidence="2 3">
    <name type="scientific">Actinocorallia longicatena</name>
    <dbReference type="NCBI Taxonomy" id="111803"/>
    <lineage>
        <taxon>Bacteria</taxon>
        <taxon>Bacillati</taxon>
        <taxon>Actinomycetota</taxon>
        <taxon>Actinomycetes</taxon>
        <taxon>Streptosporangiales</taxon>
        <taxon>Thermomonosporaceae</taxon>
        <taxon>Actinocorallia</taxon>
    </lineage>
</organism>
<dbReference type="EMBL" id="BAAAUV010000031">
    <property type="protein sequence ID" value="GAA3236914.1"/>
    <property type="molecule type" value="Genomic_DNA"/>
</dbReference>
<keyword evidence="3" id="KW-1185">Reference proteome</keyword>
<evidence type="ECO:0000256" key="1">
    <source>
        <dbReference type="SAM" id="MobiDB-lite"/>
    </source>
</evidence>
<evidence type="ECO:0000313" key="3">
    <source>
        <dbReference type="Proteomes" id="UP001501237"/>
    </source>
</evidence>
<feature type="region of interest" description="Disordered" evidence="1">
    <location>
        <begin position="1"/>
        <end position="20"/>
    </location>
</feature>
<proteinExistence type="predicted"/>
<gene>
    <name evidence="2" type="ORF">GCM10010468_71400</name>
</gene>
<protein>
    <submittedName>
        <fullName evidence="2">Uncharacterized protein</fullName>
    </submittedName>
</protein>
<reference evidence="3" key="1">
    <citation type="journal article" date="2019" name="Int. J. Syst. Evol. Microbiol.">
        <title>The Global Catalogue of Microorganisms (GCM) 10K type strain sequencing project: providing services to taxonomists for standard genome sequencing and annotation.</title>
        <authorList>
            <consortium name="The Broad Institute Genomics Platform"/>
            <consortium name="The Broad Institute Genome Sequencing Center for Infectious Disease"/>
            <person name="Wu L."/>
            <person name="Ma J."/>
        </authorList>
    </citation>
    <scope>NUCLEOTIDE SEQUENCE [LARGE SCALE GENOMIC DNA]</scope>
    <source>
        <strain evidence="3">JCM 9377</strain>
    </source>
</reference>
<evidence type="ECO:0000313" key="2">
    <source>
        <dbReference type="EMBL" id="GAA3236914.1"/>
    </source>
</evidence>
<name>A0ABP6QLF3_9ACTN</name>
<sequence>MVPERRDLPVGTGGASLEVPETAVPGAGRRRVVRGQGLVRKKGAGRVARVVRGAAVLNR</sequence>